<feature type="region of interest" description="Disordered" evidence="1">
    <location>
        <begin position="1"/>
        <end position="165"/>
    </location>
</feature>
<dbReference type="OrthoDB" id="6513042at2759"/>
<feature type="compositionally biased region" description="Acidic residues" evidence="1">
    <location>
        <begin position="432"/>
        <end position="443"/>
    </location>
</feature>
<dbReference type="HOGENOM" id="CLU_527825_0_0_1"/>
<dbReference type="InParanoid" id="Q5B726"/>
<dbReference type="EMBL" id="BN001302">
    <property type="protein sequence ID" value="CBF75683.1"/>
    <property type="molecule type" value="Genomic_DNA"/>
</dbReference>
<feature type="region of interest" description="Disordered" evidence="1">
    <location>
        <begin position="464"/>
        <end position="485"/>
    </location>
</feature>
<dbReference type="OMA" id="FIHAPMP"/>
<protein>
    <submittedName>
        <fullName evidence="2">Uncharacterized protein</fullName>
    </submittedName>
</protein>
<feature type="region of interest" description="Disordered" evidence="1">
    <location>
        <begin position="209"/>
        <end position="256"/>
    </location>
</feature>
<dbReference type="STRING" id="227321.Q5B726"/>
<dbReference type="RefSeq" id="XP_661258.1">
    <property type="nucleotide sequence ID" value="XM_656166.1"/>
</dbReference>
<feature type="compositionally biased region" description="Basic and acidic residues" evidence="1">
    <location>
        <begin position="402"/>
        <end position="424"/>
    </location>
</feature>
<evidence type="ECO:0000313" key="3">
    <source>
        <dbReference type="Proteomes" id="UP000000560"/>
    </source>
</evidence>
<name>Q5B726_EMENI</name>
<sequence length="532" mass="58736">MNSIYKGPRPIPASADSRSKLDAFRYKNNNQNGTAMSPKKTTPHKGHTNKENQTSWLNGVVEQDKSESDNRQNLQEGPEPKAVKDCPQTPGNRLPLADLIGNAEDAFSRAPMAQEFTPEDYVIWQHAPPSSNPSTQTPATQSKKRRHSSSPSSSPLAGSKGARKGSFDLQSIQALLKTPQNDLATDLWNNYVAKTAVNVTDLQQPRFAGLLSSSPRTPTSARAGQDSSGLRRSISCNAEWPSTKAKRRRVEGESPRKGRAIFSRTRSNIMVPKDLKTSNFSSLVQEMERSLKKAIPKYSDTSKTAPAIAHTETRRSRSASPLETRLAKGPVREAILDNEVNCALPSANQKPPQDSSSEFGDDDLDEFLGLANVSDPFVDHNQVGSKLEPHNTNFDHSLPSMGKDEQSFDNKNNDSHAQSHKDLKPASNNDTDNPDNDEFDDYFEGLSDNLEELLAGCDQTPHTKLTSAVQQHLPTSDHRPEKPPTLGTELRYEINEQLITSSDEFDDDDFDIDCLDQPILQGEDSPDDVRHS</sequence>
<organism evidence="2 3">
    <name type="scientific">Emericella nidulans (strain FGSC A4 / ATCC 38163 / CBS 112.46 / NRRL 194 / M139)</name>
    <name type="common">Aspergillus nidulans</name>
    <dbReference type="NCBI Taxonomy" id="227321"/>
    <lineage>
        <taxon>Eukaryota</taxon>
        <taxon>Fungi</taxon>
        <taxon>Dikarya</taxon>
        <taxon>Ascomycota</taxon>
        <taxon>Pezizomycotina</taxon>
        <taxon>Eurotiomycetes</taxon>
        <taxon>Eurotiomycetidae</taxon>
        <taxon>Eurotiales</taxon>
        <taxon>Aspergillaceae</taxon>
        <taxon>Aspergillus</taxon>
        <taxon>Aspergillus subgen. Nidulantes</taxon>
    </lineage>
</organism>
<proteinExistence type="predicted"/>
<dbReference type="Proteomes" id="UP000000560">
    <property type="component" value="Chromosome II"/>
</dbReference>
<gene>
    <name evidence="2" type="ORF">ANIA_03654</name>
</gene>
<feature type="compositionally biased region" description="Polar residues" evidence="1">
    <location>
        <begin position="464"/>
        <end position="474"/>
    </location>
</feature>
<feature type="compositionally biased region" description="Polar residues" evidence="1">
    <location>
        <begin position="211"/>
        <end position="236"/>
    </location>
</feature>
<dbReference type="AlphaFoldDB" id="Q5B726"/>
<feature type="region of interest" description="Disordered" evidence="1">
    <location>
        <begin position="343"/>
        <end position="363"/>
    </location>
</feature>
<dbReference type="KEGG" id="ani:ANIA_03654"/>
<feature type="region of interest" description="Disordered" evidence="1">
    <location>
        <begin position="380"/>
        <end position="443"/>
    </location>
</feature>
<accession>C8V3V6</accession>
<dbReference type="eggNOG" id="KOG1805">
    <property type="taxonomic scope" value="Eukaryota"/>
</dbReference>
<evidence type="ECO:0000313" key="2">
    <source>
        <dbReference type="EMBL" id="CBF75683.1"/>
    </source>
</evidence>
<reference evidence="3" key="2">
    <citation type="journal article" date="2009" name="Fungal Genet. Biol.">
        <title>The 2008 update of the Aspergillus nidulans genome annotation: a community effort.</title>
        <authorList>
            <person name="Wortman J.R."/>
            <person name="Gilsenan J.M."/>
            <person name="Joardar V."/>
            <person name="Deegan J."/>
            <person name="Clutterbuck J."/>
            <person name="Andersen M.R."/>
            <person name="Archer D."/>
            <person name="Bencina M."/>
            <person name="Braus G."/>
            <person name="Coutinho P."/>
            <person name="von Dohren H."/>
            <person name="Doonan J."/>
            <person name="Driessen A.J."/>
            <person name="Durek P."/>
            <person name="Espeso E."/>
            <person name="Fekete E."/>
            <person name="Flipphi M."/>
            <person name="Estrada C.G."/>
            <person name="Geysens S."/>
            <person name="Goldman G."/>
            <person name="de Groot P.W."/>
            <person name="Hansen K."/>
            <person name="Harris S.D."/>
            <person name="Heinekamp T."/>
            <person name="Helmstaedt K."/>
            <person name="Henrissat B."/>
            <person name="Hofmann G."/>
            <person name="Homan T."/>
            <person name="Horio T."/>
            <person name="Horiuchi H."/>
            <person name="James S."/>
            <person name="Jones M."/>
            <person name="Karaffa L."/>
            <person name="Karanyi Z."/>
            <person name="Kato M."/>
            <person name="Keller N."/>
            <person name="Kelly D.E."/>
            <person name="Kiel J.A."/>
            <person name="Kim J.M."/>
            <person name="van der Klei I.J."/>
            <person name="Klis F.M."/>
            <person name="Kovalchuk A."/>
            <person name="Krasevec N."/>
            <person name="Kubicek C.P."/>
            <person name="Liu B."/>
            <person name="Maccabe A."/>
            <person name="Meyer V."/>
            <person name="Mirabito P."/>
            <person name="Miskei M."/>
            <person name="Mos M."/>
            <person name="Mullins J."/>
            <person name="Nelson D.R."/>
            <person name="Nielsen J."/>
            <person name="Oakley B.R."/>
            <person name="Osmani S.A."/>
            <person name="Pakula T."/>
            <person name="Paszewski A."/>
            <person name="Paulsen I."/>
            <person name="Pilsyk S."/>
            <person name="Pocsi I."/>
            <person name="Punt P.J."/>
            <person name="Ram A.F."/>
            <person name="Ren Q."/>
            <person name="Robellet X."/>
            <person name="Robson G."/>
            <person name="Seiboth B."/>
            <person name="van Solingen P."/>
            <person name="Specht T."/>
            <person name="Sun J."/>
            <person name="Taheri-Talesh N."/>
            <person name="Takeshita N."/>
            <person name="Ussery D."/>
            <person name="vanKuyk P.A."/>
            <person name="Visser H."/>
            <person name="van de Vondervoort P.J."/>
            <person name="de Vries R.P."/>
            <person name="Walton J."/>
            <person name="Xiang X."/>
            <person name="Xiong Y."/>
            <person name="Zeng A.P."/>
            <person name="Brandt B.W."/>
            <person name="Cornell M.J."/>
            <person name="van den Hondel C.A."/>
            <person name="Visser J."/>
            <person name="Oliver S.G."/>
            <person name="Turner G."/>
        </authorList>
    </citation>
    <scope>GENOME REANNOTATION</scope>
    <source>
        <strain evidence="3">FGSC A4 / ATCC 38163 / CBS 112.46 / NRRL 194 / M139</strain>
    </source>
</reference>
<keyword evidence="3" id="KW-1185">Reference proteome</keyword>
<accession>Q5B726</accession>
<reference evidence="3" key="1">
    <citation type="journal article" date="2005" name="Nature">
        <title>Sequencing of Aspergillus nidulans and comparative analysis with A. fumigatus and A. oryzae.</title>
        <authorList>
            <person name="Galagan J.E."/>
            <person name="Calvo S.E."/>
            <person name="Cuomo C."/>
            <person name="Ma L.J."/>
            <person name="Wortman J.R."/>
            <person name="Batzoglou S."/>
            <person name="Lee S.I."/>
            <person name="Basturkmen M."/>
            <person name="Spevak C.C."/>
            <person name="Clutterbuck J."/>
            <person name="Kapitonov V."/>
            <person name="Jurka J."/>
            <person name="Scazzocchio C."/>
            <person name="Farman M."/>
            <person name="Butler J."/>
            <person name="Purcell S."/>
            <person name="Harris S."/>
            <person name="Braus G.H."/>
            <person name="Draht O."/>
            <person name="Busch S."/>
            <person name="D'Enfert C."/>
            <person name="Bouchier C."/>
            <person name="Goldman G.H."/>
            <person name="Bell-Pedersen D."/>
            <person name="Griffiths-Jones S."/>
            <person name="Doonan J.H."/>
            <person name="Yu J."/>
            <person name="Vienken K."/>
            <person name="Pain A."/>
            <person name="Freitag M."/>
            <person name="Selker E.U."/>
            <person name="Archer D.B."/>
            <person name="Penalva M.A."/>
            <person name="Oakley B.R."/>
            <person name="Momany M."/>
            <person name="Tanaka T."/>
            <person name="Kumagai T."/>
            <person name="Asai K."/>
            <person name="Machida M."/>
            <person name="Nierman W.C."/>
            <person name="Denning D.W."/>
            <person name="Caddick M."/>
            <person name="Hynes M."/>
            <person name="Paoletti M."/>
            <person name="Fischer R."/>
            <person name="Miller B."/>
            <person name="Dyer P."/>
            <person name="Sachs M.S."/>
            <person name="Osmani S.A."/>
            <person name="Birren B.W."/>
        </authorList>
    </citation>
    <scope>NUCLEOTIDE SEQUENCE [LARGE SCALE GENOMIC DNA]</scope>
    <source>
        <strain evidence="3">FGSC A4 / ATCC 38163 / CBS 112.46 / NRRL 194 / M139</strain>
    </source>
</reference>
<feature type="compositionally biased region" description="Polar residues" evidence="1">
    <location>
        <begin position="128"/>
        <end position="141"/>
    </location>
</feature>
<dbReference type="GeneID" id="2873077"/>
<evidence type="ECO:0000256" key="1">
    <source>
        <dbReference type="SAM" id="MobiDB-lite"/>
    </source>
</evidence>
<feature type="region of interest" description="Disordered" evidence="1">
    <location>
        <begin position="300"/>
        <end position="329"/>
    </location>
</feature>